<comment type="similarity">
    <text evidence="2">Belongs to the THAP1 family.</text>
</comment>
<protein>
    <submittedName>
        <fullName evidence="15">Thap domain protein</fullName>
    </submittedName>
</protein>
<comment type="subcellular location">
    <subcellularLocation>
        <location evidence="1">Nucleus</location>
        <location evidence="1">Nucleoplasm</location>
    </subcellularLocation>
</comment>
<accession>A0A224Z9M6</accession>
<feature type="region of interest" description="Disordered" evidence="13">
    <location>
        <begin position="151"/>
        <end position="212"/>
    </location>
</feature>
<evidence type="ECO:0000256" key="5">
    <source>
        <dbReference type="ARBA" id="ARBA00022833"/>
    </source>
</evidence>
<evidence type="ECO:0000313" key="15">
    <source>
        <dbReference type="EMBL" id="MAA23444.1"/>
    </source>
</evidence>
<keyword evidence="10" id="KW-0539">Nucleus</keyword>
<dbReference type="GO" id="GO:0043565">
    <property type="term" value="F:sequence-specific DNA binding"/>
    <property type="evidence" value="ECO:0007669"/>
    <property type="project" value="InterPro"/>
</dbReference>
<evidence type="ECO:0000256" key="6">
    <source>
        <dbReference type="ARBA" id="ARBA00023015"/>
    </source>
</evidence>
<keyword evidence="11" id="KW-0131">Cell cycle</keyword>
<evidence type="ECO:0000259" key="14">
    <source>
        <dbReference type="PROSITE" id="PS50950"/>
    </source>
</evidence>
<evidence type="ECO:0000256" key="12">
    <source>
        <dbReference type="PROSITE-ProRule" id="PRU00309"/>
    </source>
</evidence>
<evidence type="ECO:0000256" key="1">
    <source>
        <dbReference type="ARBA" id="ARBA00004642"/>
    </source>
</evidence>
<feature type="compositionally biased region" description="Low complexity" evidence="13">
    <location>
        <begin position="20"/>
        <end position="45"/>
    </location>
</feature>
<keyword evidence="8 12" id="KW-0238">DNA-binding</keyword>
<feature type="compositionally biased region" description="Polar residues" evidence="13">
    <location>
        <begin position="410"/>
        <end position="426"/>
    </location>
</feature>
<dbReference type="SUPFAM" id="SSF57716">
    <property type="entry name" value="Glucocorticoid receptor-like (DNA-binding domain)"/>
    <property type="match status" value="1"/>
</dbReference>
<name>A0A224Z9M6_9ACAR</name>
<dbReference type="PANTHER" id="PTHR46600">
    <property type="entry name" value="THAP DOMAIN-CONTAINING"/>
    <property type="match status" value="1"/>
</dbReference>
<dbReference type="Pfam" id="PF05485">
    <property type="entry name" value="THAP"/>
    <property type="match status" value="1"/>
</dbReference>
<dbReference type="SMART" id="SM00980">
    <property type="entry name" value="THAP"/>
    <property type="match status" value="1"/>
</dbReference>
<evidence type="ECO:0000256" key="7">
    <source>
        <dbReference type="ARBA" id="ARBA00023054"/>
    </source>
</evidence>
<evidence type="ECO:0000256" key="8">
    <source>
        <dbReference type="ARBA" id="ARBA00023125"/>
    </source>
</evidence>
<dbReference type="GO" id="GO:0005654">
    <property type="term" value="C:nucleoplasm"/>
    <property type="evidence" value="ECO:0007669"/>
    <property type="project" value="UniProtKB-SubCell"/>
</dbReference>
<keyword evidence="4 12" id="KW-0863">Zinc-finger</keyword>
<reference evidence="15" key="1">
    <citation type="journal article" date="2017" name="Parasit. Vectors">
        <title>Sialotranscriptomics of Rhipicephalus zambeziensis reveals intricate expression profiles of secretory proteins and suggests tight temporal transcriptional regulation during blood-feeding.</title>
        <authorList>
            <person name="de Castro M.H."/>
            <person name="de Klerk D."/>
            <person name="Pienaar R."/>
            <person name="Rees D.J.G."/>
            <person name="Mans B.J."/>
        </authorList>
    </citation>
    <scope>NUCLEOTIDE SEQUENCE</scope>
    <source>
        <tissue evidence="15">Salivary glands</tissue>
    </source>
</reference>
<evidence type="ECO:0000256" key="9">
    <source>
        <dbReference type="ARBA" id="ARBA00023163"/>
    </source>
</evidence>
<dbReference type="EMBL" id="GFPF01012298">
    <property type="protein sequence ID" value="MAA23444.1"/>
    <property type="molecule type" value="Transcribed_RNA"/>
</dbReference>
<feature type="region of interest" description="Disordered" evidence="13">
    <location>
        <begin position="404"/>
        <end position="426"/>
    </location>
</feature>
<evidence type="ECO:0000256" key="4">
    <source>
        <dbReference type="ARBA" id="ARBA00022771"/>
    </source>
</evidence>
<dbReference type="InterPro" id="IPR026516">
    <property type="entry name" value="THAP1/10"/>
</dbReference>
<evidence type="ECO:0000256" key="2">
    <source>
        <dbReference type="ARBA" id="ARBA00006177"/>
    </source>
</evidence>
<feature type="domain" description="THAP-type" evidence="14">
    <location>
        <begin position="54"/>
        <end position="146"/>
    </location>
</feature>
<evidence type="ECO:0000256" key="10">
    <source>
        <dbReference type="ARBA" id="ARBA00023242"/>
    </source>
</evidence>
<keyword evidence="7" id="KW-0175">Coiled coil</keyword>
<sequence length="442" mass="48432">MSGTPPLVTTPTPTPPPPTTTSSVPAKPPDNGTTSTDTTNFGTTDAVTRKKQRTQNFCYAPRCRTGQKGAPRFSMFTAPKDPKVRKVWQYNLRRLDKPLTEFSCVCERHFDPRFIVRDYVHIINGAEVRIPRGKPKLAEGAVPTLLPDLPGYLSKKLPKQRPTKGRQQTILPPPAPSKKRKQPLQDPGDKSCPDEQADGSGLEDVPRCSGNADTRTAANQAVNQAVREPPLTIERLRKCNIELPSVWWCLLGTRDPLRVVFATTEVKKTAPEDSLEVTHPKLVSFSKSDDGPEIVAEAYFQGALCCKALVTSLDEAKAILRDANATHMCKGAMTPSEFEEISRGVTTQLLLKIGKNDEGTVFSLECTRNVDSEGSVCAPCRLLRKTLQTRKSRVLRKLMKDCLDEGEPASPQQTSPKQPATPTTTHPTVIICSAAQVLTNGS</sequence>
<dbReference type="GO" id="GO:0008270">
    <property type="term" value="F:zinc ion binding"/>
    <property type="evidence" value="ECO:0007669"/>
    <property type="project" value="UniProtKB-KW"/>
</dbReference>
<keyword evidence="3" id="KW-0479">Metal-binding</keyword>
<dbReference type="AlphaFoldDB" id="A0A224Z9M6"/>
<dbReference type="PANTHER" id="PTHR46600:SF1">
    <property type="entry name" value="THAP DOMAIN-CONTAINING PROTEIN 1"/>
    <property type="match status" value="1"/>
</dbReference>
<organism evidence="15">
    <name type="scientific">Rhipicephalus zambeziensis</name>
    <dbReference type="NCBI Taxonomy" id="60191"/>
    <lineage>
        <taxon>Eukaryota</taxon>
        <taxon>Metazoa</taxon>
        <taxon>Ecdysozoa</taxon>
        <taxon>Arthropoda</taxon>
        <taxon>Chelicerata</taxon>
        <taxon>Arachnida</taxon>
        <taxon>Acari</taxon>
        <taxon>Parasitiformes</taxon>
        <taxon>Ixodida</taxon>
        <taxon>Ixodoidea</taxon>
        <taxon>Ixodidae</taxon>
        <taxon>Rhipicephalinae</taxon>
        <taxon>Rhipicephalus</taxon>
        <taxon>Rhipicephalus</taxon>
    </lineage>
</organism>
<evidence type="ECO:0000256" key="3">
    <source>
        <dbReference type="ARBA" id="ARBA00022723"/>
    </source>
</evidence>
<dbReference type="SMART" id="SM00692">
    <property type="entry name" value="DM3"/>
    <property type="match status" value="1"/>
</dbReference>
<keyword evidence="6" id="KW-0805">Transcription regulation</keyword>
<feature type="compositionally biased region" description="Low complexity" evidence="13">
    <location>
        <begin position="1"/>
        <end position="11"/>
    </location>
</feature>
<keyword evidence="9" id="KW-0804">Transcription</keyword>
<evidence type="ECO:0000256" key="13">
    <source>
        <dbReference type="SAM" id="MobiDB-lite"/>
    </source>
</evidence>
<dbReference type="PROSITE" id="PS50950">
    <property type="entry name" value="ZF_THAP"/>
    <property type="match status" value="1"/>
</dbReference>
<feature type="region of interest" description="Disordered" evidence="13">
    <location>
        <begin position="1"/>
        <end position="50"/>
    </location>
</feature>
<keyword evidence="5" id="KW-0862">Zinc</keyword>
<proteinExistence type="inferred from homology"/>
<evidence type="ECO:0000256" key="11">
    <source>
        <dbReference type="ARBA" id="ARBA00023306"/>
    </source>
</evidence>
<dbReference type="InterPro" id="IPR006612">
    <property type="entry name" value="THAP_Znf"/>
</dbReference>